<protein>
    <recommendedName>
        <fullName evidence="1">HTH psq-type domain-containing protein</fullName>
    </recommendedName>
</protein>
<reference evidence="2" key="1">
    <citation type="submission" date="2021-01" db="EMBL/GenBank/DDBJ databases">
        <title>A chromosome-scale assembly of European eel, Anguilla anguilla.</title>
        <authorList>
            <person name="Henkel C."/>
            <person name="Jong-Raadsen S.A."/>
            <person name="Dufour S."/>
            <person name="Weltzien F.-A."/>
            <person name="Palstra A.P."/>
            <person name="Pelster B."/>
            <person name="Spaink H.P."/>
            <person name="Van Den Thillart G.E."/>
            <person name="Jansen H."/>
            <person name="Zahm M."/>
            <person name="Klopp C."/>
            <person name="Cedric C."/>
            <person name="Louis A."/>
            <person name="Berthelot C."/>
            <person name="Parey E."/>
            <person name="Roest Crollius H."/>
            <person name="Montfort J."/>
            <person name="Robinson-Rechavi M."/>
            <person name="Bucao C."/>
            <person name="Bouchez O."/>
            <person name="Gislard M."/>
            <person name="Lluch J."/>
            <person name="Milhes M."/>
            <person name="Lampietro C."/>
            <person name="Lopez Roques C."/>
            <person name="Donnadieu C."/>
            <person name="Braasch I."/>
            <person name="Desvignes T."/>
            <person name="Postlethwait J."/>
            <person name="Bobe J."/>
            <person name="Guiguen Y."/>
            <person name="Dirks R."/>
        </authorList>
    </citation>
    <scope>NUCLEOTIDE SEQUENCE</scope>
    <source>
        <strain evidence="2">Tag_6206</strain>
        <tissue evidence="2">Liver</tissue>
    </source>
</reference>
<dbReference type="InterPro" id="IPR009057">
    <property type="entry name" value="Homeodomain-like_sf"/>
</dbReference>
<proteinExistence type="predicted"/>
<feature type="domain" description="HTH psq-type" evidence="1">
    <location>
        <begin position="14"/>
        <end position="55"/>
    </location>
</feature>
<evidence type="ECO:0000313" key="3">
    <source>
        <dbReference type="Proteomes" id="UP001044222"/>
    </source>
</evidence>
<dbReference type="InterPro" id="IPR007889">
    <property type="entry name" value="HTH_Psq"/>
</dbReference>
<dbReference type="Pfam" id="PF05225">
    <property type="entry name" value="HTH_psq"/>
    <property type="match status" value="1"/>
</dbReference>
<evidence type="ECO:0000259" key="1">
    <source>
        <dbReference type="Pfam" id="PF05225"/>
    </source>
</evidence>
<comment type="caution">
    <text evidence="2">The sequence shown here is derived from an EMBL/GenBank/DDBJ whole genome shotgun (WGS) entry which is preliminary data.</text>
</comment>
<dbReference type="AlphaFoldDB" id="A0A9D3M4Q8"/>
<sequence>MRKAKTCKKRCLWSEEAMRSAIEACMEGMMVREAVRLYQVPRSTLADRVKGRVSHGVTGGPRPILSKSGELSVVRYCQYMASHGHPLNRSQCVAFGTSIRRERDPQAKPLSRTWWRNFRQRHCVELTMRTPNITDRVTETQPLPSSSGEPALARPMTPPTAFVWPDITKETSVTDLQLICSSGAGVTLVRRVCHRLWGKNQDKVTAGGTNVKRTNWWISLGVIFVH</sequence>
<dbReference type="EMBL" id="JAFIRN010000009">
    <property type="protein sequence ID" value="KAG5841689.1"/>
    <property type="molecule type" value="Genomic_DNA"/>
</dbReference>
<evidence type="ECO:0000313" key="2">
    <source>
        <dbReference type="EMBL" id="KAG5841689.1"/>
    </source>
</evidence>
<dbReference type="GO" id="GO:0003677">
    <property type="term" value="F:DNA binding"/>
    <property type="evidence" value="ECO:0007669"/>
    <property type="project" value="InterPro"/>
</dbReference>
<accession>A0A9D3M4Q8</accession>
<gene>
    <name evidence="2" type="ORF">ANANG_G00169370</name>
</gene>
<dbReference type="Proteomes" id="UP001044222">
    <property type="component" value="Chromosome 9"/>
</dbReference>
<name>A0A9D3M4Q8_ANGAN</name>
<dbReference type="SUPFAM" id="SSF46689">
    <property type="entry name" value="Homeodomain-like"/>
    <property type="match status" value="1"/>
</dbReference>
<keyword evidence="3" id="KW-1185">Reference proteome</keyword>
<organism evidence="2 3">
    <name type="scientific">Anguilla anguilla</name>
    <name type="common">European freshwater eel</name>
    <name type="synonym">Muraena anguilla</name>
    <dbReference type="NCBI Taxonomy" id="7936"/>
    <lineage>
        <taxon>Eukaryota</taxon>
        <taxon>Metazoa</taxon>
        <taxon>Chordata</taxon>
        <taxon>Craniata</taxon>
        <taxon>Vertebrata</taxon>
        <taxon>Euteleostomi</taxon>
        <taxon>Actinopterygii</taxon>
        <taxon>Neopterygii</taxon>
        <taxon>Teleostei</taxon>
        <taxon>Anguilliformes</taxon>
        <taxon>Anguillidae</taxon>
        <taxon>Anguilla</taxon>
    </lineage>
</organism>
<dbReference type="Gene3D" id="1.10.10.60">
    <property type="entry name" value="Homeodomain-like"/>
    <property type="match status" value="1"/>
</dbReference>